<evidence type="ECO:0000256" key="5">
    <source>
        <dbReference type="ARBA" id="ARBA00022525"/>
    </source>
</evidence>
<evidence type="ECO:0000313" key="13">
    <source>
        <dbReference type="EMBL" id="KAF2787345.1"/>
    </source>
</evidence>
<dbReference type="InterPro" id="IPR001579">
    <property type="entry name" value="Glyco_hydro_18_chit_AS"/>
</dbReference>
<evidence type="ECO:0000256" key="9">
    <source>
        <dbReference type="ARBA" id="ARBA00023295"/>
    </source>
</evidence>
<reference evidence="13" key="1">
    <citation type="journal article" date="2020" name="Stud. Mycol.">
        <title>101 Dothideomycetes genomes: a test case for predicting lifestyles and emergence of pathogens.</title>
        <authorList>
            <person name="Haridas S."/>
            <person name="Albert R."/>
            <person name="Binder M."/>
            <person name="Bloem J."/>
            <person name="Labutti K."/>
            <person name="Salamov A."/>
            <person name="Andreopoulos B."/>
            <person name="Baker S."/>
            <person name="Barry K."/>
            <person name="Bills G."/>
            <person name="Bluhm B."/>
            <person name="Cannon C."/>
            <person name="Castanera R."/>
            <person name="Culley D."/>
            <person name="Daum C."/>
            <person name="Ezra D."/>
            <person name="Gonzalez J."/>
            <person name="Henrissat B."/>
            <person name="Kuo A."/>
            <person name="Liang C."/>
            <person name="Lipzen A."/>
            <person name="Lutzoni F."/>
            <person name="Magnuson J."/>
            <person name="Mondo S."/>
            <person name="Nolan M."/>
            <person name="Ohm R."/>
            <person name="Pangilinan J."/>
            <person name="Park H.-J."/>
            <person name="Ramirez L."/>
            <person name="Alfaro M."/>
            <person name="Sun H."/>
            <person name="Tritt A."/>
            <person name="Yoshinaga Y."/>
            <person name="Zwiers L.-H."/>
            <person name="Turgeon B."/>
            <person name="Goodwin S."/>
            <person name="Spatafora J."/>
            <person name="Crous P."/>
            <person name="Grigoriev I."/>
        </authorList>
    </citation>
    <scope>NUCLEOTIDE SEQUENCE</scope>
    <source>
        <strain evidence="13">CBS 109.77</strain>
    </source>
</reference>
<dbReference type="GO" id="GO:0006032">
    <property type="term" value="P:chitin catabolic process"/>
    <property type="evidence" value="ECO:0007669"/>
    <property type="project" value="UniProtKB-KW"/>
</dbReference>
<dbReference type="AlphaFoldDB" id="A0A6A6WTW2"/>
<evidence type="ECO:0000256" key="11">
    <source>
        <dbReference type="RuleBase" id="RU000489"/>
    </source>
</evidence>
<evidence type="ECO:0000256" key="2">
    <source>
        <dbReference type="ARBA" id="ARBA00004613"/>
    </source>
</evidence>
<dbReference type="SUPFAM" id="SSF51445">
    <property type="entry name" value="(Trans)glycosidases"/>
    <property type="match status" value="1"/>
</dbReference>
<dbReference type="GO" id="GO:0008061">
    <property type="term" value="F:chitin binding"/>
    <property type="evidence" value="ECO:0007669"/>
    <property type="project" value="InterPro"/>
</dbReference>
<comment type="similarity">
    <text evidence="3">Belongs to the glycosyl hydrolase 18 family. Chitinase class V subfamily.</text>
</comment>
<dbReference type="EC" id="3.2.1.14" evidence="4"/>
<dbReference type="PROSITE" id="PS51910">
    <property type="entry name" value="GH18_2"/>
    <property type="match status" value="1"/>
</dbReference>
<dbReference type="InterPro" id="IPR017853">
    <property type="entry name" value="GH"/>
</dbReference>
<evidence type="ECO:0000256" key="1">
    <source>
        <dbReference type="ARBA" id="ARBA00000822"/>
    </source>
</evidence>
<protein>
    <recommendedName>
        <fullName evidence="4">chitinase</fullName>
        <ecNumber evidence="4">3.2.1.14</ecNumber>
    </recommendedName>
</protein>
<keyword evidence="7" id="KW-0146">Chitin degradation</keyword>
<organism evidence="13 14">
    <name type="scientific">Melanomma pulvis-pyrius CBS 109.77</name>
    <dbReference type="NCBI Taxonomy" id="1314802"/>
    <lineage>
        <taxon>Eukaryota</taxon>
        <taxon>Fungi</taxon>
        <taxon>Dikarya</taxon>
        <taxon>Ascomycota</taxon>
        <taxon>Pezizomycotina</taxon>
        <taxon>Dothideomycetes</taxon>
        <taxon>Pleosporomycetidae</taxon>
        <taxon>Pleosporales</taxon>
        <taxon>Melanommataceae</taxon>
        <taxon>Melanomma</taxon>
    </lineage>
</organism>
<dbReference type="PANTHER" id="PTHR11177:SF317">
    <property type="entry name" value="CHITINASE 12-RELATED"/>
    <property type="match status" value="1"/>
</dbReference>
<comment type="catalytic activity">
    <reaction evidence="1">
        <text>Random endo-hydrolysis of N-acetyl-beta-D-glucosaminide (1-&gt;4)-beta-linkages in chitin and chitodextrins.</text>
        <dbReference type="EC" id="3.2.1.14"/>
    </reaction>
</comment>
<dbReference type="SUPFAM" id="SSF54556">
    <property type="entry name" value="Chitinase insertion domain"/>
    <property type="match status" value="1"/>
</dbReference>
<dbReference type="OrthoDB" id="76388at2759"/>
<keyword evidence="14" id="KW-1185">Reference proteome</keyword>
<evidence type="ECO:0000256" key="6">
    <source>
        <dbReference type="ARBA" id="ARBA00022801"/>
    </source>
</evidence>
<dbReference type="CDD" id="cd06548">
    <property type="entry name" value="GH18_chitinase"/>
    <property type="match status" value="1"/>
</dbReference>
<dbReference type="PANTHER" id="PTHR11177">
    <property type="entry name" value="CHITINASE"/>
    <property type="match status" value="1"/>
</dbReference>
<dbReference type="FunFam" id="3.20.20.80:FF:000075">
    <property type="entry name" value="Sporulation-specific chitinase"/>
    <property type="match status" value="1"/>
</dbReference>
<dbReference type="InterPro" id="IPR001223">
    <property type="entry name" value="Glyco_hydro18_cat"/>
</dbReference>
<keyword evidence="9 11" id="KW-0326">Glycosidase</keyword>
<dbReference type="PROSITE" id="PS01095">
    <property type="entry name" value="GH18_1"/>
    <property type="match status" value="1"/>
</dbReference>
<dbReference type="InterPro" id="IPR050314">
    <property type="entry name" value="Glycosyl_Hydrlase_18"/>
</dbReference>
<dbReference type="Gene3D" id="3.20.20.80">
    <property type="entry name" value="Glycosidases"/>
    <property type="match status" value="1"/>
</dbReference>
<evidence type="ECO:0000256" key="3">
    <source>
        <dbReference type="ARBA" id="ARBA00008682"/>
    </source>
</evidence>
<dbReference type="EMBL" id="MU002330">
    <property type="protein sequence ID" value="KAF2787345.1"/>
    <property type="molecule type" value="Genomic_DNA"/>
</dbReference>
<dbReference type="FunFam" id="3.10.50.10:FF:000005">
    <property type="entry name" value="Endochitinase B1"/>
    <property type="match status" value="1"/>
</dbReference>
<proteinExistence type="inferred from homology"/>
<dbReference type="Pfam" id="PF00704">
    <property type="entry name" value="Glyco_hydro_18"/>
    <property type="match status" value="1"/>
</dbReference>
<keyword evidence="8" id="KW-0119">Carbohydrate metabolism</keyword>
<dbReference type="InterPro" id="IPR029070">
    <property type="entry name" value="Chitinase_insertion_sf"/>
</dbReference>
<dbReference type="Proteomes" id="UP000799757">
    <property type="component" value="Unassembled WGS sequence"/>
</dbReference>
<evidence type="ECO:0000256" key="7">
    <source>
        <dbReference type="ARBA" id="ARBA00023024"/>
    </source>
</evidence>
<keyword evidence="5" id="KW-0964">Secreted</keyword>
<accession>A0A6A6WTW2</accession>
<evidence type="ECO:0000256" key="10">
    <source>
        <dbReference type="ARBA" id="ARBA00023326"/>
    </source>
</evidence>
<dbReference type="GO" id="GO:0005576">
    <property type="term" value="C:extracellular region"/>
    <property type="evidence" value="ECO:0007669"/>
    <property type="project" value="UniProtKB-SubCell"/>
</dbReference>
<evidence type="ECO:0000256" key="8">
    <source>
        <dbReference type="ARBA" id="ARBA00023277"/>
    </source>
</evidence>
<evidence type="ECO:0000256" key="4">
    <source>
        <dbReference type="ARBA" id="ARBA00012729"/>
    </source>
</evidence>
<dbReference type="GO" id="GO:0000272">
    <property type="term" value="P:polysaccharide catabolic process"/>
    <property type="evidence" value="ECO:0007669"/>
    <property type="project" value="UniProtKB-KW"/>
</dbReference>
<feature type="domain" description="GH18" evidence="12">
    <location>
        <begin position="7"/>
        <end position="385"/>
    </location>
</feature>
<keyword evidence="10" id="KW-0624">Polysaccharide degradation</keyword>
<dbReference type="Gene3D" id="3.10.50.10">
    <property type="match status" value="1"/>
</dbReference>
<dbReference type="GO" id="GO:0008843">
    <property type="term" value="F:endochitinase activity"/>
    <property type="evidence" value="ECO:0007669"/>
    <property type="project" value="UniProtKB-EC"/>
</dbReference>
<keyword evidence="6 11" id="KW-0378">Hydrolase</keyword>
<comment type="subcellular location">
    <subcellularLocation>
        <location evidence="2">Secreted</location>
    </subcellularLocation>
</comment>
<evidence type="ECO:0000313" key="14">
    <source>
        <dbReference type="Proteomes" id="UP000799757"/>
    </source>
</evidence>
<evidence type="ECO:0000259" key="12">
    <source>
        <dbReference type="PROSITE" id="PS51910"/>
    </source>
</evidence>
<name>A0A6A6WTW2_9PLEO</name>
<gene>
    <name evidence="13" type="ORF">K505DRAFT_329750</name>
</gene>
<dbReference type="InterPro" id="IPR011583">
    <property type="entry name" value="Chitinase_II/V-like_cat"/>
</dbReference>
<dbReference type="SMART" id="SM00636">
    <property type="entry name" value="Glyco_18"/>
    <property type="match status" value="1"/>
</dbReference>
<sequence length="416" mass="46065">MGGEEGYRSVGYFTNWSIYGRKYFPKDIPAEKLTHVLYAFGDNRDDGEVFLTDKWSDCDIHWPPGDSWNDTGNNLYGCLKQLYIHKKKNRNLKVLLSIGGWTYTQISKHLDGPASTPQGRKKFADSCVTLIKDLGFDGIDVDWEYPDNPEQGQQLLLLLREIRSAMDAYAETLSCGGHGGKPKFLLTIAAPAGAQKYGNYPLKEVAEVLDFINLMAYDFTGSWEKNSSHQANLYHCTPYPSCTPFNIKSVVDAYVNAGVPCDKIVLGQPLYGRAFQNTTGIGSPFQGVGEPNQDAYSWEGGVWDFKALPRPGATEHIDEEAGASYSFDAAAGTLITYDNAEIARRKAEYIKQNNLGGAMWWELSGDKPQGAGSLIETVVKELGGHGGGKMEQAQNWLHYPDSQYNNVREGLPDNPV</sequence>